<evidence type="ECO:0000313" key="7">
    <source>
        <dbReference type="Proteomes" id="UP001138997"/>
    </source>
</evidence>
<dbReference type="InterPro" id="IPR050109">
    <property type="entry name" value="HTH-type_TetR-like_transc_reg"/>
</dbReference>
<proteinExistence type="predicted"/>
<dbReference type="InterPro" id="IPR001647">
    <property type="entry name" value="HTH_TetR"/>
</dbReference>
<feature type="domain" description="HTH tetR-type" evidence="5">
    <location>
        <begin position="1"/>
        <end position="54"/>
    </location>
</feature>
<evidence type="ECO:0000256" key="2">
    <source>
        <dbReference type="ARBA" id="ARBA00023125"/>
    </source>
</evidence>
<dbReference type="GO" id="GO:0000976">
    <property type="term" value="F:transcription cis-regulatory region binding"/>
    <property type="evidence" value="ECO:0007669"/>
    <property type="project" value="TreeGrafter"/>
</dbReference>
<dbReference type="Gene3D" id="1.10.357.10">
    <property type="entry name" value="Tetracycline Repressor, domain 2"/>
    <property type="match status" value="1"/>
</dbReference>
<evidence type="ECO:0000256" key="3">
    <source>
        <dbReference type="ARBA" id="ARBA00023163"/>
    </source>
</evidence>
<evidence type="ECO:0000259" key="5">
    <source>
        <dbReference type="PROSITE" id="PS50977"/>
    </source>
</evidence>
<dbReference type="SUPFAM" id="SSF46689">
    <property type="entry name" value="Homeodomain-like"/>
    <property type="match status" value="1"/>
</dbReference>
<accession>A0A9X1NMF8</accession>
<organism evidence="6 7">
    <name type="scientific">Kineosporia babensis</name>
    <dbReference type="NCBI Taxonomy" id="499548"/>
    <lineage>
        <taxon>Bacteria</taxon>
        <taxon>Bacillati</taxon>
        <taxon>Actinomycetota</taxon>
        <taxon>Actinomycetes</taxon>
        <taxon>Kineosporiales</taxon>
        <taxon>Kineosporiaceae</taxon>
        <taxon>Kineosporia</taxon>
    </lineage>
</organism>
<dbReference type="PANTHER" id="PTHR30055:SF148">
    <property type="entry name" value="TETR-FAMILY TRANSCRIPTIONAL REGULATOR"/>
    <property type="match status" value="1"/>
</dbReference>
<dbReference type="InterPro" id="IPR009057">
    <property type="entry name" value="Homeodomain-like_sf"/>
</dbReference>
<keyword evidence="2 4" id="KW-0238">DNA-binding</keyword>
<comment type="caution">
    <text evidence="6">The sequence shown here is derived from an EMBL/GenBank/DDBJ whole genome shotgun (WGS) entry which is preliminary data.</text>
</comment>
<dbReference type="GO" id="GO:0003700">
    <property type="term" value="F:DNA-binding transcription factor activity"/>
    <property type="evidence" value="ECO:0007669"/>
    <property type="project" value="TreeGrafter"/>
</dbReference>
<evidence type="ECO:0000313" key="6">
    <source>
        <dbReference type="EMBL" id="MCD5316426.1"/>
    </source>
</evidence>
<dbReference type="InterPro" id="IPR011075">
    <property type="entry name" value="TetR_C"/>
</dbReference>
<dbReference type="PANTHER" id="PTHR30055">
    <property type="entry name" value="HTH-TYPE TRANSCRIPTIONAL REGULATOR RUTR"/>
    <property type="match status" value="1"/>
</dbReference>
<reference evidence="6" key="1">
    <citation type="submission" date="2021-11" db="EMBL/GenBank/DDBJ databases">
        <title>Streptomyces corallinus and Kineosporia corallina sp. nov., two new coral-derived marine actinobacteria.</title>
        <authorList>
            <person name="Buangrab K."/>
            <person name="Sutthacheep M."/>
            <person name="Yeemin T."/>
            <person name="Harunari E."/>
            <person name="Igarashi Y."/>
            <person name="Sripreechasak P."/>
            <person name="Kanchanasin P."/>
            <person name="Tanasupawat S."/>
            <person name="Phongsopitanun W."/>
        </authorList>
    </citation>
    <scope>NUCLEOTIDE SEQUENCE</scope>
    <source>
        <strain evidence="6">JCM 31032</strain>
    </source>
</reference>
<gene>
    <name evidence="6" type="ORF">LR394_36575</name>
</gene>
<dbReference type="SUPFAM" id="SSF48498">
    <property type="entry name" value="Tetracyclin repressor-like, C-terminal domain"/>
    <property type="match status" value="1"/>
</dbReference>
<dbReference type="Proteomes" id="UP001138997">
    <property type="component" value="Unassembled WGS sequence"/>
</dbReference>
<name>A0A9X1NMF8_9ACTN</name>
<dbReference type="RefSeq" id="WP_231449273.1">
    <property type="nucleotide sequence ID" value="NZ_JAJOMB010000029.1"/>
</dbReference>
<protein>
    <submittedName>
        <fullName evidence="6">TetR/AcrR family transcriptional regulator</fullName>
    </submittedName>
</protein>
<dbReference type="Gene3D" id="1.10.10.60">
    <property type="entry name" value="Homeodomain-like"/>
    <property type="match status" value="1"/>
</dbReference>
<dbReference type="PROSITE" id="PS50977">
    <property type="entry name" value="HTH_TETR_2"/>
    <property type="match status" value="1"/>
</dbReference>
<feature type="DNA-binding region" description="H-T-H motif" evidence="4">
    <location>
        <begin position="17"/>
        <end position="36"/>
    </location>
</feature>
<dbReference type="AlphaFoldDB" id="A0A9X1NMF8"/>
<evidence type="ECO:0000256" key="4">
    <source>
        <dbReference type="PROSITE-ProRule" id="PRU00335"/>
    </source>
</evidence>
<dbReference type="Pfam" id="PF16859">
    <property type="entry name" value="TetR_C_11"/>
    <property type="match status" value="1"/>
</dbReference>
<dbReference type="Pfam" id="PF00440">
    <property type="entry name" value="TetR_N"/>
    <property type="match status" value="1"/>
</dbReference>
<keyword evidence="1" id="KW-0805">Transcription regulation</keyword>
<dbReference type="EMBL" id="JAJOMB010000029">
    <property type="protein sequence ID" value="MCD5316426.1"/>
    <property type="molecule type" value="Genomic_DNA"/>
</dbReference>
<evidence type="ECO:0000256" key="1">
    <source>
        <dbReference type="ARBA" id="ARBA00023015"/>
    </source>
</evidence>
<keyword evidence="3" id="KW-0804">Transcription</keyword>
<keyword evidence="7" id="KW-1185">Reference proteome</keyword>
<sequence>MGALVEELSEHGYSGTSMERIATRAGVAKTTLYRRWGGVDQIVVELFTDATATAIPVPDTGSFEGDLRELTRSAVGLLLDPLARAIFDIVVGEAVHNPVARTALTQFFDRRVRGGAIVVERAVQRGEVPADTDPAEVIRQAGAPYFARIYVTGDPISLQDADRAASVTALAAREGLFPLQATSPAG</sequence>
<dbReference type="InterPro" id="IPR036271">
    <property type="entry name" value="Tet_transcr_reg_TetR-rel_C_sf"/>
</dbReference>